<dbReference type="EMBL" id="PCSH01000129">
    <property type="protein sequence ID" value="PIP40275.1"/>
    <property type="molecule type" value="Genomic_DNA"/>
</dbReference>
<gene>
    <name evidence="6" type="ORF">COX18_07210</name>
</gene>
<evidence type="ECO:0000259" key="5">
    <source>
        <dbReference type="Pfam" id="PF25990"/>
    </source>
</evidence>
<accession>A0A2H0A491</accession>
<evidence type="ECO:0000313" key="6">
    <source>
        <dbReference type="EMBL" id="PIP40275.1"/>
    </source>
</evidence>
<reference evidence="6 7" key="1">
    <citation type="submission" date="2017-09" db="EMBL/GenBank/DDBJ databases">
        <title>Depth-based differentiation of microbial function through sediment-hosted aquifers and enrichment of novel symbionts in the deep terrestrial subsurface.</title>
        <authorList>
            <person name="Probst A.J."/>
            <person name="Ladd B."/>
            <person name="Jarett J.K."/>
            <person name="Geller-Mcgrath D.E."/>
            <person name="Sieber C.M."/>
            <person name="Emerson J.B."/>
            <person name="Anantharaman K."/>
            <person name="Thomas B.C."/>
            <person name="Malmstrom R."/>
            <person name="Stieglmeier M."/>
            <person name="Klingl A."/>
            <person name="Woyke T."/>
            <person name="Ryan C.M."/>
            <person name="Banfield J.F."/>
        </authorList>
    </citation>
    <scope>NUCLEOTIDE SEQUENCE [LARGE SCALE GENOMIC DNA]</scope>
    <source>
        <strain evidence="6">CG23_combo_of_CG06-09_8_20_14_all_40_23</strain>
    </source>
</reference>
<dbReference type="Proteomes" id="UP000231067">
    <property type="component" value="Unassembled WGS sequence"/>
</dbReference>
<dbReference type="PROSITE" id="PS51257">
    <property type="entry name" value="PROKAR_LIPOPROTEIN"/>
    <property type="match status" value="1"/>
</dbReference>
<dbReference type="AlphaFoldDB" id="A0A2H0A491"/>
<dbReference type="Pfam" id="PF25990">
    <property type="entry name" value="Beta-barrel_YknX"/>
    <property type="match status" value="1"/>
</dbReference>
<proteinExistence type="predicted"/>
<comment type="subcellular location">
    <subcellularLocation>
        <location evidence="1">Cell envelope</location>
    </subcellularLocation>
</comment>
<evidence type="ECO:0000256" key="1">
    <source>
        <dbReference type="ARBA" id="ARBA00004196"/>
    </source>
</evidence>
<dbReference type="InterPro" id="IPR050465">
    <property type="entry name" value="UPF0194_transport"/>
</dbReference>
<dbReference type="InterPro" id="IPR058625">
    <property type="entry name" value="MdtA-like_BSH"/>
</dbReference>
<evidence type="ECO:0000313" key="7">
    <source>
        <dbReference type="Proteomes" id="UP000231067"/>
    </source>
</evidence>
<feature type="domain" description="Multidrug resistance protein MdtA-like barrel-sandwich hybrid" evidence="4">
    <location>
        <begin position="47"/>
        <end position="249"/>
    </location>
</feature>
<dbReference type="InterPro" id="IPR058636">
    <property type="entry name" value="Beta-barrel_YknX"/>
</dbReference>
<sequence length="340" mass="37482">MRLTKKNLSCFLLILFLIFIGIGCNSRETENISAAGTIEATEINTNTEINGKITEIFICEGSKVKKGDIIARIDSTIPALQVQQSEAVLMAAREKAKEVKKGNREQVIAQANATVQQMTSLQQGAKQAVGNAKDDLNRIKALFQKGVTTEKQLDDAQTKYETAKAQYESYIAQKQSAQKQLDLLKSGATIETVNIADAGVAQAQNNLLIDQAQLVKTFVYAPAGGIVNSLNYEKGEYISSGAALITIIDTNDLWVNVYISEKNLPNIKIGQKAQIYIDAYPGKPFTGEISFISNKAEFTPKNLQTKEERVNMVFEVKVKIRDDKERLKPGLPADVEIFTR</sequence>
<keyword evidence="2 3" id="KW-0175">Coiled coil</keyword>
<protein>
    <submittedName>
        <fullName evidence="6">Uncharacterized protein</fullName>
    </submittedName>
</protein>
<organism evidence="6 7">
    <name type="scientific">Candidatus Desantisbacteria bacterium CG23_combo_of_CG06-09_8_20_14_all_40_23</name>
    <dbReference type="NCBI Taxonomy" id="1974550"/>
    <lineage>
        <taxon>Bacteria</taxon>
        <taxon>Candidatus Desantisiibacteriota</taxon>
    </lineage>
</organism>
<dbReference type="SUPFAM" id="SSF111369">
    <property type="entry name" value="HlyD-like secretion proteins"/>
    <property type="match status" value="2"/>
</dbReference>
<dbReference type="Gene3D" id="2.40.50.100">
    <property type="match status" value="1"/>
</dbReference>
<dbReference type="Gene3D" id="2.40.30.170">
    <property type="match status" value="1"/>
</dbReference>
<dbReference type="GO" id="GO:0030313">
    <property type="term" value="C:cell envelope"/>
    <property type="evidence" value="ECO:0007669"/>
    <property type="project" value="UniProtKB-SubCell"/>
</dbReference>
<name>A0A2H0A491_9BACT</name>
<feature type="coiled-coil region" evidence="3">
    <location>
        <begin position="153"/>
        <end position="180"/>
    </location>
</feature>
<evidence type="ECO:0000259" key="4">
    <source>
        <dbReference type="Pfam" id="PF25917"/>
    </source>
</evidence>
<dbReference type="PANTHER" id="PTHR32347:SF23">
    <property type="entry name" value="BLL5650 PROTEIN"/>
    <property type="match status" value="1"/>
</dbReference>
<evidence type="ECO:0000256" key="3">
    <source>
        <dbReference type="SAM" id="Coils"/>
    </source>
</evidence>
<dbReference type="Pfam" id="PF25917">
    <property type="entry name" value="BSH_RND"/>
    <property type="match status" value="1"/>
</dbReference>
<dbReference type="PRINTS" id="PR01490">
    <property type="entry name" value="RTXTOXIND"/>
</dbReference>
<dbReference type="PANTHER" id="PTHR32347">
    <property type="entry name" value="EFFLUX SYSTEM COMPONENT YKNX-RELATED"/>
    <property type="match status" value="1"/>
</dbReference>
<dbReference type="Gene3D" id="1.10.287.470">
    <property type="entry name" value="Helix hairpin bin"/>
    <property type="match status" value="1"/>
</dbReference>
<comment type="caution">
    <text evidence="6">The sequence shown here is derived from an EMBL/GenBank/DDBJ whole genome shotgun (WGS) entry which is preliminary data.</text>
</comment>
<evidence type="ECO:0000256" key="2">
    <source>
        <dbReference type="ARBA" id="ARBA00023054"/>
    </source>
</evidence>
<feature type="domain" description="YknX-like beta-barrel" evidence="5">
    <location>
        <begin position="255"/>
        <end position="337"/>
    </location>
</feature>